<dbReference type="Gramene" id="Manes.03G080000.1.v8.1">
    <property type="protein sequence ID" value="Manes.03G080000.1.v8.1.CDS"/>
    <property type="gene ID" value="Manes.03G080000.v8.1"/>
</dbReference>
<evidence type="ECO:0000256" key="5">
    <source>
        <dbReference type="ARBA" id="ARBA00022989"/>
    </source>
</evidence>
<feature type="transmembrane region" description="Helical" evidence="8">
    <location>
        <begin position="75"/>
        <end position="96"/>
    </location>
</feature>
<keyword evidence="5 8" id="KW-1133">Transmembrane helix</keyword>
<dbReference type="GO" id="GO:0005385">
    <property type="term" value="F:zinc ion transmembrane transporter activity"/>
    <property type="evidence" value="ECO:0000318"/>
    <property type="project" value="GO_Central"/>
</dbReference>
<dbReference type="InterPro" id="IPR004698">
    <property type="entry name" value="Zn/Fe_permease_fun/pln"/>
</dbReference>
<dbReference type="PANTHER" id="PTHR11040:SF202">
    <property type="entry name" value="METAL TRANSPORT PROTEIN"/>
    <property type="match status" value="1"/>
</dbReference>
<feature type="region of interest" description="Disordered" evidence="9">
    <location>
        <begin position="155"/>
        <end position="186"/>
    </location>
</feature>
<dbReference type="Pfam" id="PF02535">
    <property type="entry name" value="Zip"/>
    <property type="match status" value="1"/>
</dbReference>
<evidence type="ECO:0000256" key="1">
    <source>
        <dbReference type="ARBA" id="ARBA00004141"/>
    </source>
</evidence>
<dbReference type="GO" id="GO:0005886">
    <property type="term" value="C:plasma membrane"/>
    <property type="evidence" value="ECO:0000318"/>
    <property type="project" value="GO_Central"/>
</dbReference>
<evidence type="ECO:0000256" key="4">
    <source>
        <dbReference type="ARBA" id="ARBA00022692"/>
    </source>
</evidence>
<evidence type="ECO:0000256" key="2">
    <source>
        <dbReference type="ARBA" id="ARBA00006939"/>
    </source>
</evidence>
<accession>A0A2C9W843</accession>
<evidence type="ECO:0000313" key="11">
    <source>
        <dbReference type="EMBL" id="OAY54503.1"/>
    </source>
</evidence>
<feature type="transmembrane region" description="Helical" evidence="8">
    <location>
        <begin position="299"/>
        <end position="323"/>
    </location>
</feature>
<sequence length="355" mass="38162">MIKFKITCLLILLFPATVSSECTCNILEESHQGNRGALNYKLASIASVLVCGAIGVSLPLLGRSKIPTLRPENDIFFMIKAFAAGVILSTAFIHILPQAFDALNSPCLEQNAWRNFPFTGLFAMVSAIGTLMLDSFATGFYKRLHFKNNKHVNVDEEKSGEDELSGEDDHSGHIHATHGHANGFASPTQDLGLPDLIRRRIISQVLELGILVHSVIIGISLGASQSTETIKPLLVALSFHQFFEGMGLGGSISEAKFKFKSTAIMATFFCLTTPTGIGIGIGISSVYKENTPTALIVEGILNSASAGILIYMALVDILAADFMNPRVLTNFRIQFGADVSLLLGAGCMSLLAIWA</sequence>
<evidence type="ECO:0000256" key="3">
    <source>
        <dbReference type="ARBA" id="ARBA00022448"/>
    </source>
</evidence>
<keyword evidence="12" id="KW-1185">Reference proteome</keyword>
<feature type="transmembrane region" description="Helical" evidence="8">
    <location>
        <begin position="44"/>
        <end position="63"/>
    </location>
</feature>
<dbReference type="GO" id="GO:0071577">
    <property type="term" value="P:zinc ion transmembrane transport"/>
    <property type="evidence" value="ECO:0000318"/>
    <property type="project" value="GO_Central"/>
</dbReference>
<dbReference type="Proteomes" id="UP000091857">
    <property type="component" value="Chromosome 3"/>
</dbReference>
<dbReference type="InterPro" id="IPR003689">
    <property type="entry name" value="ZIP"/>
</dbReference>
<dbReference type="AlphaFoldDB" id="A0A2C9W843"/>
<comment type="similarity">
    <text evidence="2 8">Belongs to the ZIP transporter (TC 2.A.5) family.</text>
</comment>
<dbReference type="EMBL" id="CM004389">
    <property type="protein sequence ID" value="OAY54503.1"/>
    <property type="molecule type" value="Genomic_DNA"/>
</dbReference>
<evidence type="ECO:0000313" key="12">
    <source>
        <dbReference type="Proteomes" id="UP000091857"/>
    </source>
</evidence>
<comment type="subcellular location">
    <subcellularLocation>
        <location evidence="1 8">Membrane</location>
        <topology evidence="1 8">Multi-pass membrane protein</topology>
    </subcellularLocation>
</comment>
<dbReference type="PANTHER" id="PTHR11040">
    <property type="entry name" value="ZINC/IRON TRANSPORTER"/>
    <property type="match status" value="1"/>
</dbReference>
<feature type="signal peptide" evidence="10">
    <location>
        <begin position="1"/>
        <end position="20"/>
    </location>
</feature>
<keyword evidence="4 8" id="KW-0812">Transmembrane</keyword>
<evidence type="ECO:0000256" key="8">
    <source>
        <dbReference type="RuleBase" id="RU362088"/>
    </source>
</evidence>
<feature type="transmembrane region" description="Helical" evidence="8">
    <location>
        <begin position="205"/>
        <end position="224"/>
    </location>
</feature>
<comment type="caution">
    <text evidence="11">The sequence shown here is derived from an EMBL/GenBank/DDBJ whole genome shotgun (WGS) entry which is preliminary data.</text>
</comment>
<evidence type="ECO:0000256" key="6">
    <source>
        <dbReference type="ARBA" id="ARBA00023065"/>
    </source>
</evidence>
<evidence type="ECO:0000256" key="7">
    <source>
        <dbReference type="ARBA" id="ARBA00023136"/>
    </source>
</evidence>
<gene>
    <name evidence="11" type="ORF">MANES_03G080000v8</name>
</gene>
<organism evidence="11 12">
    <name type="scientific">Manihot esculenta</name>
    <name type="common">Cassava</name>
    <name type="synonym">Jatropha manihot</name>
    <dbReference type="NCBI Taxonomy" id="3983"/>
    <lineage>
        <taxon>Eukaryota</taxon>
        <taxon>Viridiplantae</taxon>
        <taxon>Streptophyta</taxon>
        <taxon>Embryophyta</taxon>
        <taxon>Tracheophyta</taxon>
        <taxon>Spermatophyta</taxon>
        <taxon>Magnoliopsida</taxon>
        <taxon>eudicotyledons</taxon>
        <taxon>Gunneridae</taxon>
        <taxon>Pentapetalae</taxon>
        <taxon>rosids</taxon>
        <taxon>fabids</taxon>
        <taxon>Malpighiales</taxon>
        <taxon>Euphorbiaceae</taxon>
        <taxon>Crotonoideae</taxon>
        <taxon>Manihoteae</taxon>
        <taxon>Manihot</taxon>
    </lineage>
</organism>
<dbReference type="OMA" id="TIEVFPC"/>
<feature type="chain" id="PRO_5012971478" evidence="10">
    <location>
        <begin position="21"/>
        <end position="355"/>
    </location>
</feature>
<protein>
    <submittedName>
        <fullName evidence="11">Uncharacterized protein</fullName>
    </submittedName>
</protein>
<keyword evidence="3 8" id="KW-0813">Transport</keyword>
<keyword evidence="10" id="KW-0732">Signal</keyword>
<evidence type="ECO:0000256" key="9">
    <source>
        <dbReference type="SAM" id="MobiDB-lite"/>
    </source>
</evidence>
<feature type="transmembrane region" description="Helical" evidence="8">
    <location>
        <begin position="264"/>
        <end position="287"/>
    </location>
</feature>
<comment type="caution">
    <text evidence="8">Lacks conserved residue(s) required for the propagation of feature annotation.</text>
</comment>
<reference evidence="12" key="1">
    <citation type="journal article" date="2016" name="Nat. Biotechnol.">
        <title>Sequencing wild and cultivated cassava and related species reveals extensive interspecific hybridization and genetic diversity.</title>
        <authorList>
            <person name="Bredeson J.V."/>
            <person name="Lyons J.B."/>
            <person name="Prochnik S.E."/>
            <person name="Wu G.A."/>
            <person name="Ha C.M."/>
            <person name="Edsinger-Gonzales E."/>
            <person name="Grimwood J."/>
            <person name="Schmutz J."/>
            <person name="Rabbi I.Y."/>
            <person name="Egesi C."/>
            <person name="Nauluvula P."/>
            <person name="Lebot V."/>
            <person name="Ndunguru J."/>
            <person name="Mkamilo G."/>
            <person name="Bart R.S."/>
            <person name="Setter T.L."/>
            <person name="Gleadow R.M."/>
            <person name="Kulakow P."/>
            <person name="Ferguson M.E."/>
            <person name="Rounsley S."/>
            <person name="Rokhsar D.S."/>
        </authorList>
    </citation>
    <scope>NUCLEOTIDE SEQUENCE [LARGE SCALE GENOMIC DNA]</scope>
    <source>
        <strain evidence="12">cv. AM560-2</strain>
    </source>
</reference>
<keyword evidence="7 8" id="KW-0472">Membrane</keyword>
<name>A0A2C9W843_MANES</name>
<proteinExistence type="inferred from homology"/>
<evidence type="ECO:0000256" key="10">
    <source>
        <dbReference type="SAM" id="SignalP"/>
    </source>
</evidence>
<keyword evidence="6 8" id="KW-0406">Ion transport</keyword>
<dbReference type="NCBIfam" id="TIGR00820">
    <property type="entry name" value="zip"/>
    <property type="match status" value="1"/>
</dbReference>
<dbReference type="OrthoDB" id="448280at2759"/>
<dbReference type="STRING" id="3983.A0A2C9W843"/>
<feature type="transmembrane region" description="Helical" evidence="8">
    <location>
        <begin position="116"/>
        <end position="141"/>
    </location>
</feature>
<feature type="transmembrane region" description="Helical" evidence="8">
    <location>
        <begin position="335"/>
        <end position="354"/>
    </location>
</feature>